<gene>
    <name evidence="2" type="ORF">Tci_592357</name>
</gene>
<name>A0A699JA12_TANCI</name>
<organism evidence="2">
    <name type="scientific">Tanacetum cinerariifolium</name>
    <name type="common">Dalmatian daisy</name>
    <name type="synonym">Chrysanthemum cinerariifolium</name>
    <dbReference type="NCBI Taxonomy" id="118510"/>
    <lineage>
        <taxon>Eukaryota</taxon>
        <taxon>Viridiplantae</taxon>
        <taxon>Streptophyta</taxon>
        <taxon>Embryophyta</taxon>
        <taxon>Tracheophyta</taxon>
        <taxon>Spermatophyta</taxon>
        <taxon>Magnoliopsida</taxon>
        <taxon>eudicotyledons</taxon>
        <taxon>Gunneridae</taxon>
        <taxon>Pentapetalae</taxon>
        <taxon>asterids</taxon>
        <taxon>campanulids</taxon>
        <taxon>Asterales</taxon>
        <taxon>Asteraceae</taxon>
        <taxon>Asteroideae</taxon>
        <taxon>Anthemideae</taxon>
        <taxon>Anthemidinae</taxon>
        <taxon>Tanacetum</taxon>
    </lineage>
</organism>
<evidence type="ECO:0000313" key="2">
    <source>
        <dbReference type="EMBL" id="GFA20385.1"/>
    </source>
</evidence>
<protein>
    <submittedName>
        <fullName evidence="2">Uncharacterized protein</fullName>
    </submittedName>
</protein>
<feature type="non-terminal residue" evidence="2">
    <location>
        <position position="1"/>
    </location>
</feature>
<reference evidence="2" key="1">
    <citation type="journal article" date="2019" name="Sci. Rep.">
        <title>Draft genome of Tanacetum cinerariifolium, the natural source of mosquito coil.</title>
        <authorList>
            <person name="Yamashiro T."/>
            <person name="Shiraishi A."/>
            <person name="Satake H."/>
            <person name="Nakayama K."/>
        </authorList>
    </citation>
    <scope>NUCLEOTIDE SEQUENCE</scope>
</reference>
<dbReference type="AlphaFoldDB" id="A0A699JA12"/>
<accession>A0A699JA12</accession>
<comment type="caution">
    <text evidence="2">The sequence shown here is derived from an EMBL/GenBank/DDBJ whole genome shotgun (WGS) entry which is preliminary data.</text>
</comment>
<feature type="region of interest" description="Disordered" evidence="1">
    <location>
        <begin position="1"/>
        <end position="20"/>
    </location>
</feature>
<evidence type="ECO:0000256" key="1">
    <source>
        <dbReference type="SAM" id="MobiDB-lite"/>
    </source>
</evidence>
<sequence>TTAHHATAVPEITSSFTKTIPPPPSFFNPLLQQATPTLTPTTSKDITSFPSLLNFSSVFRFNDKVTKLEKDMSELKKSKLNFLRFFLQPSQTLQPNVTESLEAAVLTRSSSQPKSTYEAAASLFEFELTKILLDKMDESKSHLRSDYKKKLYDALVESYNTYKDIFESYGKGTLHWGLKRQHFYGFAANMSSSNDVYSRKRIIVVTRLSIMKKYDYGRLEEIKVRREDQRLYKFREGDFPLLCLQDIEDMLLLFVQQKLTNLKIDERLTHADELHKFCDGTLNDVQSALYDIAKGIRMEYLPKRKWSGLDKQKGLGYDSGYQQEAL</sequence>
<dbReference type="EMBL" id="BKCJ010385120">
    <property type="protein sequence ID" value="GFA20385.1"/>
    <property type="molecule type" value="Genomic_DNA"/>
</dbReference>
<proteinExistence type="predicted"/>